<dbReference type="FunFam" id="3.40.50.2300:FF:000018">
    <property type="entry name" value="DNA-binding transcriptional regulator NtrC"/>
    <property type="match status" value="1"/>
</dbReference>
<dbReference type="PROSITE" id="PS50110">
    <property type="entry name" value="RESPONSE_REGULATORY"/>
    <property type="match status" value="1"/>
</dbReference>
<keyword evidence="4" id="KW-0804">Transcription</keyword>
<evidence type="ECO:0000256" key="4">
    <source>
        <dbReference type="ARBA" id="ARBA00023163"/>
    </source>
</evidence>
<dbReference type="SUPFAM" id="SSF52172">
    <property type="entry name" value="CheY-like"/>
    <property type="match status" value="1"/>
</dbReference>
<dbReference type="GO" id="GO:0000160">
    <property type="term" value="P:phosphorelay signal transduction system"/>
    <property type="evidence" value="ECO:0007669"/>
    <property type="project" value="UniProtKB-KW"/>
</dbReference>
<dbReference type="EMBL" id="CP073355">
    <property type="protein sequence ID" value="URA10360.1"/>
    <property type="molecule type" value="Genomic_DNA"/>
</dbReference>
<dbReference type="SMART" id="SM00448">
    <property type="entry name" value="REC"/>
    <property type="match status" value="1"/>
</dbReference>
<dbReference type="InterPro" id="IPR001789">
    <property type="entry name" value="Sig_transdc_resp-reg_receiver"/>
</dbReference>
<feature type="modified residue" description="4-aspartylphosphate" evidence="5">
    <location>
        <position position="51"/>
    </location>
</feature>
<feature type="domain" description="Response regulatory" evidence="6">
    <location>
        <begin position="2"/>
        <end position="116"/>
    </location>
</feature>
<accession>A0AAX3BE29</accession>
<dbReference type="Pfam" id="PF00072">
    <property type="entry name" value="Response_reg"/>
    <property type="match status" value="1"/>
</dbReference>
<proteinExistence type="predicted"/>
<evidence type="ECO:0000256" key="2">
    <source>
        <dbReference type="ARBA" id="ARBA00023012"/>
    </source>
</evidence>
<dbReference type="PANTHER" id="PTHR44591:SF3">
    <property type="entry name" value="RESPONSE REGULATORY DOMAIN-CONTAINING PROTEIN"/>
    <property type="match status" value="1"/>
</dbReference>
<dbReference type="InterPro" id="IPR050595">
    <property type="entry name" value="Bact_response_regulator"/>
</dbReference>
<organism evidence="7 8">
    <name type="scientific">Thermospira aquatica</name>
    <dbReference type="NCBI Taxonomy" id="2828656"/>
    <lineage>
        <taxon>Bacteria</taxon>
        <taxon>Pseudomonadati</taxon>
        <taxon>Spirochaetota</taxon>
        <taxon>Spirochaetia</taxon>
        <taxon>Brevinematales</taxon>
        <taxon>Thermospiraceae</taxon>
        <taxon>Thermospira</taxon>
    </lineage>
</organism>
<evidence type="ECO:0000256" key="1">
    <source>
        <dbReference type="ARBA" id="ARBA00022553"/>
    </source>
</evidence>
<reference evidence="7" key="2">
    <citation type="submission" date="2022-06" db="EMBL/GenBank/DDBJ databases">
        <title>Thermospira aquatica gen. nov., sp. nov.</title>
        <authorList>
            <person name="Ben Ali Gam Z."/>
            <person name="Labat M."/>
        </authorList>
    </citation>
    <scope>NUCLEOTIDE SEQUENCE</scope>
    <source>
        <strain evidence="7">F1F22</strain>
    </source>
</reference>
<keyword evidence="1 5" id="KW-0597">Phosphoprotein</keyword>
<dbReference type="InterPro" id="IPR011006">
    <property type="entry name" value="CheY-like_superfamily"/>
</dbReference>
<evidence type="ECO:0000256" key="3">
    <source>
        <dbReference type="ARBA" id="ARBA00023015"/>
    </source>
</evidence>
<gene>
    <name evidence="7" type="ORF">KDW03_00720</name>
</gene>
<reference evidence="7" key="1">
    <citation type="submission" date="2021-04" db="EMBL/GenBank/DDBJ databases">
        <authorList>
            <person name="Postec A."/>
        </authorList>
    </citation>
    <scope>NUCLEOTIDE SEQUENCE</scope>
    <source>
        <strain evidence="7">F1F22</strain>
    </source>
</reference>
<evidence type="ECO:0000313" key="8">
    <source>
        <dbReference type="Proteomes" id="UP001056539"/>
    </source>
</evidence>
<dbReference type="AlphaFoldDB" id="A0AAX3BE29"/>
<dbReference type="Proteomes" id="UP001056539">
    <property type="component" value="Chromosome"/>
</dbReference>
<evidence type="ECO:0000259" key="6">
    <source>
        <dbReference type="PROSITE" id="PS50110"/>
    </source>
</evidence>
<sequence>MRILIIDDDAAILDDIRAALLPGGYDVITESNPVEALARFEQEPFDVVISDIRMPEMSGIDVLKKVRESHPKLPVIIMTAYGDVETAIACINNHAYGFLPKPLDFNELLDMIHRIEEENRGETPIDYQKLKEAYKELEKAYQNLSKMVDNIN</sequence>
<dbReference type="PANTHER" id="PTHR44591">
    <property type="entry name" value="STRESS RESPONSE REGULATOR PROTEIN 1"/>
    <property type="match status" value="1"/>
</dbReference>
<keyword evidence="8" id="KW-1185">Reference proteome</keyword>
<protein>
    <submittedName>
        <fullName evidence="7">Response regulator</fullName>
    </submittedName>
</protein>
<dbReference type="Gene3D" id="3.40.50.2300">
    <property type="match status" value="1"/>
</dbReference>
<name>A0AAX3BE29_9SPIR</name>
<evidence type="ECO:0000256" key="5">
    <source>
        <dbReference type="PROSITE-ProRule" id="PRU00169"/>
    </source>
</evidence>
<keyword evidence="3" id="KW-0805">Transcription regulation</keyword>
<dbReference type="KEGG" id="taqu:KDW03_00720"/>
<keyword evidence="2" id="KW-0902">Two-component regulatory system</keyword>
<dbReference type="RefSeq" id="WP_271435490.1">
    <property type="nucleotide sequence ID" value="NZ_CP073355.1"/>
</dbReference>
<evidence type="ECO:0000313" key="7">
    <source>
        <dbReference type="EMBL" id="URA10360.1"/>
    </source>
</evidence>